<dbReference type="EMBL" id="LLYZ01000005">
    <property type="protein sequence ID" value="KQK26140.1"/>
    <property type="molecule type" value="Genomic_DNA"/>
</dbReference>
<evidence type="ECO:0000259" key="2">
    <source>
        <dbReference type="Pfam" id="PF00857"/>
    </source>
</evidence>
<sequence length="185" mass="20480">MSKRALIIIDIQNEYFENGNLTLVNPVEASLNAGKVLEHFRAKKLPIAHIQHLSADPEALPIFVEGTPGAEIHENVKPLDGEQIFQKYYPNSFRETGLGEYLKENGVTEVIITGMMTHMCVDATTRAAFDFGYKCTVIGDACASKDLEINGKTVKADDVHHAFLAALEFFYGEIKTTDEFLNAVS</sequence>
<dbReference type="RefSeq" id="WP_056015182.1">
    <property type="nucleotide sequence ID" value="NZ_LLYZ01000005.1"/>
</dbReference>
<dbReference type="AlphaFoldDB" id="A0A0Q3KPQ5"/>
<dbReference type="GO" id="GO:0016787">
    <property type="term" value="F:hydrolase activity"/>
    <property type="evidence" value="ECO:0007669"/>
    <property type="project" value="UniProtKB-KW"/>
</dbReference>
<dbReference type="PANTHER" id="PTHR43540">
    <property type="entry name" value="PEROXYUREIDOACRYLATE/UREIDOACRYLATE AMIDOHYDROLASE-RELATED"/>
    <property type="match status" value="1"/>
</dbReference>
<protein>
    <submittedName>
        <fullName evidence="3">Isochorismatase</fullName>
    </submittedName>
</protein>
<keyword evidence="1" id="KW-0378">Hydrolase</keyword>
<proteinExistence type="predicted"/>
<gene>
    <name evidence="3" type="ORF">AR438_11210</name>
</gene>
<dbReference type="STRING" id="452084.AR438_11210"/>
<evidence type="ECO:0000313" key="3">
    <source>
        <dbReference type="EMBL" id="KQK26140.1"/>
    </source>
</evidence>
<evidence type="ECO:0000256" key="1">
    <source>
        <dbReference type="ARBA" id="ARBA00022801"/>
    </source>
</evidence>
<dbReference type="SUPFAM" id="SSF52499">
    <property type="entry name" value="Isochorismatase-like hydrolases"/>
    <property type="match status" value="1"/>
</dbReference>
<dbReference type="InterPro" id="IPR036380">
    <property type="entry name" value="Isochorismatase-like_sf"/>
</dbReference>
<dbReference type="Proteomes" id="UP000051682">
    <property type="component" value="Unassembled WGS sequence"/>
</dbReference>
<organism evidence="3 4">
    <name type="scientific">Chryseobacterium aquaticum</name>
    <dbReference type="NCBI Taxonomy" id="452084"/>
    <lineage>
        <taxon>Bacteria</taxon>
        <taxon>Pseudomonadati</taxon>
        <taxon>Bacteroidota</taxon>
        <taxon>Flavobacteriia</taxon>
        <taxon>Flavobacteriales</taxon>
        <taxon>Weeksellaceae</taxon>
        <taxon>Chryseobacterium group</taxon>
        <taxon>Chryseobacterium</taxon>
    </lineage>
</organism>
<dbReference type="CDD" id="cd01014">
    <property type="entry name" value="nicotinamidase_related"/>
    <property type="match status" value="1"/>
</dbReference>
<dbReference type="InterPro" id="IPR050272">
    <property type="entry name" value="Isochorismatase-like_hydrls"/>
</dbReference>
<dbReference type="InterPro" id="IPR000868">
    <property type="entry name" value="Isochorismatase-like_dom"/>
</dbReference>
<dbReference type="Gene3D" id="3.40.50.850">
    <property type="entry name" value="Isochorismatase-like"/>
    <property type="match status" value="1"/>
</dbReference>
<dbReference type="OrthoDB" id="9791276at2"/>
<feature type="domain" description="Isochorismatase-like" evidence="2">
    <location>
        <begin position="5"/>
        <end position="148"/>
    </location>
</feature>
<keyword evidence="4" id="KW-1185">Reference proteome</keyword>
<reference evidence="3 4" key="1">
    <citation type="submission" date="2015-10" db="EMBL/GenBank/DDBJ databases">
        <title>Chryseobacterium aquaticum genome.</title>
        <authorList>
            <person name="Newman J.D."/>
            <person name="Ferguson M.B."/>
            <person name="Miller J.R."/>
        </authorList>
    </citation>
    <scope>NUCLEOTIDE SEQUENCE [LARGE SCALE GENOMIC DNA]</scope>
    <source>
        <strain evidence="3 4">KCTC 12483</strain>
    </source>
</reference>
<dbReference type="PANTHER" id="PTHR43540:SF1">
    <property type="entry name" value="ISOCHORISMATASE HYDROLASE"/>
    <property type="match status" value="1"/>
</dbReference>
<dbReference type="Pfam" id="PF00857">
    <property type="entry name" value="Isochorismatase"/>
    <property type="match status" value="1"/>
</dbReference>
<evidence type="ECO:0000313" key="4">
    <source>
        <dbReference type="Proteomes" id="UP000051682"/>
    </source>
</evidence>
<name>A0A0Q3KPQ5_9FLAO</name>
<accession>A0A0Q3KPQ5</accession>
<comment type="caution">
    <text evidence="3">The sequence shown here is derived from an EMBL/GenBank/DDBJ whole genome shotgun (WGS) entry which is preliminary data.</text>
</comment>